<dbReference type="Proteomes" id="UP000681414">
    <property type="component" value="Unassembled WGS sequence"/>
</dbReference>
<sequence length="429" mass="47570">MKKYLSIIVVLLLMVLSGCSGDGKTTGGGSGGGGKTKSGDITLTYAIWDVNQAPALQQIADKFNEENPNIKIKVEVTPWDQYWTKLETAATGGSLPDLFWLNASNIQKYAKGKVLLPITEQADLDNVDLSKYPEALVKTYTVDDQLYAIPKDFDTIGLWYNKELFDNAGLEYPNENWTWDDLVDNAKKLTDEGNGIWGFSAPLETQTGFYNTVYQAGGYILNDDLTKAGHADEKTLKGIKFMYDMIHTHKVSPTVAQMTDTPAISLFESGKVAMMFAGSWSQIEFAKNEYTKDKVDVTALPTGEKKAVIIHGLGNVIAANTKYPEEAWKFSKFLGSEEAHKIQAETGTVIPAYQGTQDAWVQSNPNFNLQVFIDMTEYSVPYPVSIETRKWQQIETEVLTQAWAGNMSLEDAVKEVAEKVDAVLADEKK</sequence>
<dbReference type="PROSITE" id="PS51257">
    <property type="entry name" value="PROKAR_LIPOPROTEIN"/>
    <property type="match status" value="1"/>
</dbReference>
<feature type="signal peptide" evidence="5">
    <location>
        <begin position="1"/>
        <end position="20"/>
    </location>
</feature>
<comment type="caution">
    <text evidence="6">The sequence shown here is derived from an EMBL/GenBank/DDBJ whole genome shotgun (WGS) entry which is preliminary data.</text>
</comment>
<dbReference type="GO" id="GO:0030313">
    <property type="term" value="C:cell envelope"/>
    <property type="evidence" value="ECO:0007669"/>
    <property type="project" value="UniProtKB-SubCell"/>
</dbReference>
<reference evidence="6 7" key="1">
    <citation type="submission" date="2021-05" db="EMBL/GenBank/DDBJ databases">
        <title>Novel Bacillus species.</title>
        <authorList>
            <person name="Liu G."/>
        </authorList>
    </citation>
    <scope>NUCLEOTIDE SEQUENCE [LARGE SCALE GENOMIC DNA]</scope>
    <source>
        <strain evidence="7">FJAT-49780</strain>
    </source>
</reference>
<evidence type="ECO:0000256" key="2">
    <source>
        <dbReference type="ARBA" id="ARBA00008520"/>
    </source>
</evidence>
<accession>A0A942TGV9</accession>
<proteinExistence type="inferred from homology"/>
<dbReference type="RefSeq" id="WP_213126622.1">
    <property type="nucleotide sequence ID" value="NZ_JAGYPG010000004.1"/>
</dbReference>
<dbReference type="PANTHER" id="PTHR43649:SF31">
    <property type="entry name" value="SN-GLYCEROL-3-PHOSPHATE-BINDING PERIPLASMIC PROTEIN UGPB"/>
    <property type="match status" value="1"/>
</dbReference>
<comment type="similarity">
    <text evidence="2">Belongs to the bacterial solute-binding protein 1 family.</text>
</comment>
<keyword evidence="3" id="KW-0813">Transport</keyword>
<dbReference type="InterPro" id="IPR050490">
    <property type="entry name" value="Bact_solute-bd_prot1"/>
</dbReference>
<name>A0A942TGV9_9BACI</name>
<dbReference type="InterPro" id="IPR006059">
    <property type="entry name" value="SBP"/>
</dbReference>
<evidence type="ECO:0000313" key="7">
    <source>
        <dbReference type="Proteomes" id="UP000681414"/>
    </source>
</evidence>
<dbReference type="SUPFAM" id="SSF53850">
    <property type="entry name" value="Periplasmic binding protein-like II"/>
    <property type="match status" value="1"/>
</dbReference>
<evidence type="ECO:0000256" key="3">
    <source>
        <dbReference type="ARBA" id="ARBA00022448"/>
    </source>
</evidence>
<dbReference type="EMBL" id="JAGYPG010000004">
    <property type="protein sequence ID" value="MBS4197393.1"/>
    <property type="molecule type" value="Genomic_DNA"/>
</dbReference>
<organism evidence="6 7">
    <name type="scientific">Lederbergia citri</name>
    <dbReference type="NCBI Taxonomy" id="2833580"/>
    <lineage>
        <taxon>Bacteria</taxon>
        <taxon>Bacillati</taxon>
        <taxon>Bacillota</taxon>
        <taxon>Bacilli</taxon>
        <taxon>Bacillales</taxon>
        <taxon>Bacillaceae</taxon>
        <taxon>Lederbergia</taxon>
    </lineage>
</organism>
<feature type="chain" id="PRO_5039390900" evidence="5">
    <location>
        <begin position="21"/>
        <end position="429"/>
    </location>
</feature>
<keyword evidence="4 5" id="KW-0732">Signal</keyword>
<dbReference type="CDD" id="cd13585">
    <property type="entry name" value="PBP2_TMBP_like"/>
    <property type="match status" value="1"/>
</dbReference>
<evidence type="ECO:0000256" key="5">
    <source>
        <dbReference type="SAM" id="SignalP"/>
    </source>
</evidence>
<evidence type="ECO:0000256" key="1">
    <source>
        <dbReference type="ARBA" id="ARBA00004196"/>
    </source>
</evidence>
<dbReference type="Pfam" id="PF01547">
    <property type="entry name" value="SBP_bac_1"/>
    <property type="match status" value="1"/>
</dbReference>
<keyword evidence="7" id="KW-1185">Reference proteome</keyword>
<gene>
    <name evidence="6" type="ORF">KHA97_20320</name>
</gene>
<protein>
    <submittedName>
        <fullName evidence="6">Sugar ABC transporter substrate-binding protein</fullName>
    </submittedName>
</protein>
<evidence type="ECO:0000256" key="4">
    <source>
        <dbReference type="ARBA" id="ARBA00022729"/>
    </source>
</evidence>
<comment type="subcellular location">
    <subcellularLocation>
        <location evidence="1">Cell envelope</location>
    </subcellularLocation>
</comment>
<evidence type="ECO:0000313" key="6">
    <source>
        <dbReference type="EMBL" id="MBS4197393.1"/>
    </source>
</evidence>
<dbReference type="AlphaFoldDB" id="A0A942TGV9"/>
<dbReference type="Gene3D" id="3.40.190.10">
    <property type="entry name" value="Periplasmic binding protein-like II"/>
    <property type="match status" value="1"/>
</dbReference>
<dbReference type="PANTHER" id="PTHR43649">
    <property type="entry name" value="ARABINOSE-BINDING PROTEIN-RELATED"/>
    <property type="match status" value="1"/>
</dbReference>